<dbReference type="InterPro" id="IPR003265">
    <property type="entry name" value="HhH-GPD_domain"/>
</dbReference>
<evidence type="ECO:0000259" key="17">
    <source>
        <dbReference type="SMART" id="SM00478"/>
    </source>
</evidence>
<dbReference type="InterPro" id="IPR041392">
    <property type="entry name" value="GHD"/>
</dbReference>
<dbReference type="SUPFAM" id="SSF49785">
    <property type="entry name" value="Galactose-binding domain-like"/>
    <property type="match status" value="1"/>
</dbReference>
<dbReference type="AlphaFoldDB" id="A0AAW0KBL1"/>
<feature type="domain" description="HhH-GPD" evidence="17">
    <location>
        <begin position="860"/>
        <end position="1003"/>
    </location>
</feature>
<feature type="chain" id="PRO_5043665095" description="Beta-galactosidase" evidence="16">
    <location>
        <begin position="24"/>
        <end position="1005"/>
    </location>
</feature>
<comment type="similarity">
    <text evidence="3 14">Belongs to the glycosyl hydrolase 35 family.</text>
</comment>
<evidence type="ECO:0000256" key="14">
    <source>
        <dbReference type="RuleBase" id="RU003679"/>
    </source>
</evidence>
<dbReference type="GO" id="GO:0003684">
    <property type="term" value="F:damaged DNA binding"/>
    <property type="evidence" value="ECO:0007669"/>
    <property type="project" value="InterPro"/>
</dbReference>
<evidence type="ECO:0000256" key="3">
    <source>
        <dbReference type="ARBA" id="ARBA00009809"/>
    </source>
</evidence>
<dbReference type="FunFam" id="2.60.120.260:FF:000050">
    <property type="entry name" value="Beta-galactosidase"/>
    <property type="match status" value="1"/>
</dbReference>
<dbReference type="EMBL" id="PKMF04000352">
    <property type="protein sequence ID" value="KAK7836484.1"/>
    <property type="molecule type" value="Genomic_DNA"/>
</dbReference>
<comment type="catalytic activity">
    <reaction evidence="1 13">
        <text>Hydrolysis of terminal non-reducing beta-D-galactose residues in beta-D-galactosides.</text>
        <dbReference type="EC" id="3.2.1.23"/>
    </reaction>
</comment>
<evidence type="ECO:0000256" key="1">
    <source>
        <dbReference type="ARBA" id="ARBA00001412"/>
    </source>
</evidence>
<keyword evidence="8" id="KW-0227">DNA damage</keyword>
<sequence length="1005" mass="113049">MKILWVLLYWFLLFLNAFGLACGRNVTYDGRSLIINGQHKMLFSGSIHYPRSTPEMWPSLIAKAKEGGLDVIQTYVFWNLHEPQHGQYDFSGRRDLVKFIREIHAQGLYACLRIGPFIESEWSYGGLPMWLHDIPGIVYRSDNEPFKLHMERFTKKIVDMMKSEKLYASQGGPIILSQIENEYKNVEADFHEKGPPYVRWAAKMAVELQTGVPWIMCKQDDAPDPVINTCNGMRCGQTFAGPNSPNKPSLWTENWTSFYQTYGEEPYLRSAEDIAFHVALFIAKKGGSYVNYYMYHGGTNFGRTASEYVITSYYDEAPLDEYGLVRQPKWGHLKELHAAIKLCSKPLLSGRLTNLSLGGKQEAYIFKGNSGECAAFLVNLDNKGDVKVLFQNVSYELPRKSISILPDCKTPVFNTAKISTQYNTRSVTSRRRFDSIEKWEEHKEVIPNIHKTSLRANSFLEQISTTNGTSDYLWYTFRFSNDDQAAQSVLNVHSNGHDAGAYLERRAAGLTRVRVHGKDFTNRRWGYQTMFDEPPGNDPVALNLGSMGKGEAWVNGQSIGRYWVSFLTSQGSPSQTRYNVPRSFLKPRENLLVLLEEEICYPLGISLDTISRTKVCGLVSESHLPPVCSWTRHNQSEEICQINSGRGPQVQLQCPPNTTISKISFASFGTPFGDCESQILGTCHSSNSRAIVEKIDFPPNHEKTETQTHPNTNPTANAATLHHQTPLTNPPQPHQKTKSKWVPLNLTQSELSLPLTFPTGQTFRWKQTGPLQYTGVVDSHLVSLTHLQNGDVSYCLHHTTTSETSARSALLDFLNVGISLSEIWEVFSASDPRFAELACHLGGARVLRQDPLECLIQFLCSSNNNIKRITKMVDFVSSLGTYLGTVEGLQFHQFPSLDQLTSVSEDQLRQAGFGYRAKYIIGTVSALQSKPGGGEEWLASLRNMDLQEVIDGLSTLPGVGPKVAACIALFSLDQHHAIPVDTHVWQVCFLCFTFHQYLECGYIVL</sequence>
<dbReference type="InterPro" id="IPR048913">
    <property type="entry name" value="BetaGal_gal-bd"/>
</dbReference>
<dbReference type="SUPFAM" id="SSF48150">
    <property type="entry name" value="DNA-glycosylase"/>
    <property type="match status" value="1"/>
</dbReference>
<dbReference type="SUPFAM" id="SSF55945">
    <property type="entry name" value="TATA-box binding protein-like"/>
    <property type="match status" value="1"/>
</dbReference>
<dbReference type="InterPro" id="IPR011257">
    <property type="entry name" value="DNA_glycosylase"/>
</dbReference>
<evidence type="ECO:0000256" key="9">
    <source>
        <dbReference type="ARBA" id="ARBA00022801"/>
    </source>
</evidence>
<evidence type="ECO:0000313" key="18">
    <source>
        <dbReference type="EMBL" id="KAK7836484.1"/>
    </source>
</evidence>
<dbReference type="PRINTS" id="PR00742">
    <property type="entry name" value="GLHYDRLASE35"/>
</dbReference>
<dbReference type="PANTHER" id="PTHR23421">
    <property type="entry name" value="BETA-GALACTOSIDASE RELATED"/>
    <property type="match status" value="1"/>
</dbReference>
<keyword evidence="6" id="KW-0964">Secreted</keyword>
<comment type="caution">
    <text evidence="18">The sequence shown here is derived from an EMBL/GenBank/DDBJ whole genome shotgun (WGS) entry which is preliminary data.</text>
</comment>
<evidence type="ECO:0000256" key="10">
    <source>
        <dbReference type="ARBA" id="ARBA00023180"/>
    </source>
</evidence>
<dbReference type="InterPro" id="IPR019801">
    <property type="entry name" value="Glyco_hydro_35_CS"/>
</dbReference>
<evidence type="ECO:0000256" key="13">
    <source>
        <dbReference type="RuleBase" id="RU000675"/>
    </source>
</evidence>
<keyword evidence="12 13" id="KW-0326">Glycosidase</keyword>
<dbReference type="Pfam" id="PF17834">
    <property type="entry name" value="GHD"/>
    <property type="match status" value="1"/>
</dbReference>
<evidence type="ECO:0000256" key="7">
    <source>
        <dbReference type="ARBA" id="ARBA00022729"/>
    </source>
</evidence>
<feature type="compositionally biased region" description="Polar residues" evidence="15">
    <location>
        <begin position="707"/>
        <end position="727"/>
    </location>
</feature>
<evidence type="ECO:0000256" key="15">
    <source>
        <dbReference type="SAM" id="MobiDB-lite"/>
    </source>
</evidence>
<protein>
    <recommendedName>
        <fullName evidence="4 13">Beta-galactosidase</fullName>
        <ecNumber evidence="4 13">3.2.1.23</ecNumber>
    </recommendedName>
</protein>
<keyword evidence="19" id="KW-1185">Reference proteome</keyword>
<dbReference type="Pfam" id="PF00730">
    <property type="entry name" value="HhH-GPD"/>
    <property type="match status" value="1"/>
</dbReference>
<keyword evidence="7 16" id="KW-0732">Signal</keyword>
<keyword evidence="5" id="KW-0052">Apoplast</keyword>
<dbReference type="SMART" id="SM00478">
    <property type="entry name" value="ENDO3c"/>
    <property type="match status" value="1"/>
</dbReference>
<dbReference type="GO" id="GO:0005975">
    <property type="term" value="P:carbohydrate metabolic process"/>
    <property type="evidence" value="ECO:0007669"/>
    <property type="project" value="InterPro"/>
</dbReference>
<dbReference type="InterPro" id="IPR031330">
    <property type="entry name" value="Gly_Hdrlase_35_cat"/>
</dbReference>
<name>A0AAW0KBL1_QUESU</name>
<keyword evidence="10" id="KW-0325">Glycoprotein</keyword>
<reference evidence="18 19" key="1">
    <citation type="journal article" date="2018" name="Sci. Data">
        <title>The draft genome sequence of cork oak.</title>
        <authorList>
            <person name="Ramos A.M."/>
            <person name="Usie A."/>
            <person name="Barbosa P."/>
            <person name="Barros P.M."/>
            <person name="Capote T."/>
            <person name="Chaves I."/>
            <person name="Simoes F."/>
            <person name="Abreu I."/>
            <person name="Carrasquinho I."/>
            <person name="Faro C."/>
            <person name="Guimaraes J.B."/>
            <person name="Mendonca D."/>
            <person name="Nobrega F."/>
            <person name="Rodrigues L."/>
            <person name="Saibo N.J.M."/>
            <person name="Varela M.C."/>
            <person name="Egas C."/>
            <person name="Matos J."/>
            <person name="Miguel C.M."/>
            <person name="Oliveira M.M."/>
            <person name="Ricardo C.P."/>
            <person name="Goncalves S."/>
        </authorList>
    </citation>
    <scope>NUCLEOTIDE SEQUENCE [LARGE SCALE GENOMIC DNA]</scope>
    <source>
        <strain evidence="19">cv. HL8</strain>
    </source>
</reference>
<dbReference type="Pfam" id="PF07934">
    <property type="entry name" value="OGG_N"/>
    <property type="match status" value="1"/>
</dbReference>
<dbReference type="Pfam" id="PF01301">
    <property type="entry name" value="Glyco_hydro_35"/>
    <property type="match status" value="1"/>
</dbReference>
<dbReference type="Gene3D" id="1.10.340.30">
    <property type="entry name" value="Hypothetical protein, domain 2"/>
    <property type="match status" value="1"/>
</dbReference>
<dbReference type="PROSITE" id="PS51257">
    <property type="entry name" value="PROKAR_LIPOPROTEIN"/>
    <property type="match status" value="1"/>
</dbReference>
<dbReference type="InterPro" id="IPR008979">
    <property type="entry name" value="Galactose-bd-like_sf"/>
</dbReference>
<dbReference type="GO" id="GO:0008534">
    <property type="term" value="F:oxidized purine nucleobase lesion DNA N-glycosylase activity"/>
    <property type="evidence" value="ECO:0007669"/>
    <property type="project" value="InterPro"/>
</dbReference>
<dbReference type="SUPFAM" id="SSF51445">
    <property type="entry name" value="(Trans)glycosidases"/>
    <property type="match status" value="1"/>
</dbReference>
<dbReference type="FunFam" id="1.10.340.30:FF:000012">
    <property type="entry name" value="N-glycosylase/DNA lyase"/>
    <property type="match status" value="1"/>
</dbReference>
<keyword evidence="9 13" id="KW-0378">Hydrolase</keyword>
<dbReference type="GO" id="GO:0006284">
    <property type="term" value="P:base-excision repair"/>
    <property type="evidence" value="ECO:0007669"/>
    <property type="project" value="InterPro"/>
</dbReference>
<feature type="signal peptide" evidence="16">
    <location>
        <begin position="1"/>
        <end position="23"/>
    </location>
</feature>
<evidence type="ECO:0000256" key="11">
    <source>
        <dbReference type="ARBA" id="ARBA00023204"/>
    </source>
</evidence>
<dbReference type="InterPro" id="IPR017853">
    <property type="entry name" value="GH"/>
</dbReference>
<evidence type="ECO:0000256" key="2">
    <source>
        <dbReference type="ARBA" id="ARBA00004271"/>
    </source>
</evidence>
<dbReference type="FunFam" id="2.60.120.260:FF:000142">
    <property type="entry name" value="Beta-galactosidase"/>
    <property type="match status" value="1"/>
</dbReference>
<evidence type="ECO:0000313" key="19">
    <source>
        <dbReference type="Proteomes" id="UP000237347"/>
    </source>
</evidence>
<evidence type="ECO:0000256" key="6">
    <source>
        <dbReference type="ARBA" id="ARBA00022525"/>
    </source>
</evidence>
<evidence type="ECO:0000256" key="12">
    <source>
        <dbReference type="ARBA" id="ARBA00023295"/>
    </source>
</evidence>
<evidence type="ECO:0000256" key="8">
    <source>
        <dbReference type="ARBA" id="ARBA00022763"/>
    </source>
</evidence>
<dbReference type="GO" id="GO:0048046">
    <property type="term" value="C:apoplast"/>
    <property type="evidence" value="ECO:0007669"/>
    <property type="project" value="UniProtKB-SubCell"/>
</dbReference>
<dbReference type="CDD" id="cd22842">
    <property type="entry name" value="Gal_Rha_Lectin_BGal"/>
    <property type="match status" value="1"/>
</dbReference>
<dbReference type="GO" id="GO:0006289">
    <property type="term" value="P:nucleotide-excision repair"/>
    <property type="evidence" value="ECO:0007669"/>
    <property type="project" value="InterPro"/>
</dbReference>
<gene>
    <name evidence="18" type="primary">BGAL16_4</name>
    <name evidence="18" type="ORF">CFP56_022451</name>
</gene>
<evidence type="ECO:0000256" key="4">
    <source>
        <dbReference type="ARBA" id="ARBA00012756"/>
    </source>
</evidence>
<dbReference type="Gene3D" id="2.60.120.260">
    <property type="entry name" value="Galactose-binding domain-like"/>
    <property type="match status" value="1"/>
</dbReference>
<evidence type="ECO:0000256" key="16">
    <source>
        <dbReference type="SAM" id="SignalP"/>
    </source>
</evidence>
<evidence type="ECO:0000256" key="5">
    <source>
        <dbReference type="ARBA" id="ARBA00022523"/>
    </source>
</evidence>
<proteinExistence type="inferred from homology"/>
<comment type="subcellular location">
    <subcellularLocation>
        <location evidence="2">Secreted</location>
        <location evidence="2">Extracellular space</location>
        <location evidence="2">Apoplast</location>
    </subcellularLocation>
</comment>
<dbReference type="EC" id="3.2.1.23" evidence="4 13"/>
<dbReference type="PROSITE" id="PS01182">
    <property type="entry name" value="GLYCOSYL_HYDROL_F35"/>
    <property type="match status" value="1"/>
</dbReference>
<dbReference type="Gene3D" id="3.30.310.40">
    <property type="match status" value="1"/>
</dbReference>
<dbReference type="GO" id="GO:0004565">
    <property type="term" value="F:beta-galactosidase activity"/>
    <property type="evidence" value="ECO:0007669"/>
    <property type="project" value="UniProtKB-EC"/>
</dbReference>
<dbReference type="FunFam" id="3.20.20.80:FF:000098">
    <property type="entry name" value="Beta-galactosidase"/>
    <property type="match status" value="1"/>
</dbReference>
<dbReference type="InterPro" id="IPR001944">
    <property type="entry name" value="Glycoside_Hdrlase_35"/>
</dbReference>
<dbReference type="Pfam" id="PF21467">
    <property type="entry name" value="BetaGal_gal-bd"/>
    <property type="match status" value="1"/>
</dbReference>
<organism evidence="18 19">
    <name type="scientific">Quercus suber</name>
    <name type="common">Cork oak</name>
    <dbReference type="NCBI Taxonomy" id="58331"/>
    <lineage>
        <taxon>Eukaryota</taxon>
        <taxon>Viridiplantae</taxon>
        <taxon>Streptophyta</taxon>
        <taxon>Embryophyta</taxon>
        <taxon>Tracheophyta</taxon>
        <taxon>Spermatophyta</taxon>
        <taxon>Magnoliopsida</taxon>
        <taxon>eudicotyledons</taxon>
        <taxon>Gunneridae</taxon>
        <taxon>Pentapetalae</taxon>
        <taxon>rosids</taxon>
        <taxon>fabids</taxon>
        <taxon>Fagales</taxon>
        <taxon>Fagaceae</taxon>
        <taxon>Quercus</taxon>
    </lineage>
</organism>
<dbReference type="InterPro" id="IPR012904">
    <property type="entry name" value="OGG_N"/>
</dbReference>
<dbReference type="CDD" id="cd00056">
    <property type="entry name" value="ENDO3c"/>
    <property type="match status" value="1"/>
</dbReference>
<keyword evidence="11" id="KW-0234">DNA repair</keyword>
<dbReference type="Proteomes" id="UP000237347">
    <property type="component" value="Unassembled WGS sequence"/>
</dbReference>
<feature type="region of interest" description="Disordered" evidence="15">
    <location>
        <begin position="700"/>
        <end position="738"/>
    </location>
</feature>
<accession>A0AAW0KBL1</accession>
<dbReference type="Gene3D" id="3.20.20.80">
    <property type="entry name" value="Glycosidases"/>
    <property type="match status" value="1"/>
</dbReference>